<evidence type="ECO:0000256" key="2">
    <source>
        <dbReference type="ARBA" id="ARBA00022801"/>
    </source>
</evidence>
<keyword evidence="3" id="KW-0347">Helicase</keyword>
<dbReference type="InterPro" id="IPR011545">
    <property type="entry name" value="DEAD/DEAH_box_helicase_dom"/>
</dbReference>
<reference evidence="8 9" key="1">
    <citation type="submission" date="2024-11" db="EMBL/GenBank/DDBJ databases">
        <title>Adaptive evolution of stress response genes in parasites aligns with host niche diversity.</title>
        <authorList>
            <person name="Hahn C."/>
            <person name="Resl P."/>
        </authorList>
    </citation>
    <scope>NUCLEOTIDE SEQUENCE [LARGE SCALE GENOMIC DNA]</scope>
    <source>
        <strain evidence="8">EGGRZ-B1_66</strain>
        <tissue evidence="8">Body</tissue>
    </source>
</reference>
<sequence>MRVCSLIFQQIMITAIWLLFFTLSVINCMFIPPEEMDDDFSPPPPFLRYPMPSPRIPFPFPLFGPTTNYFELLELDVPPGVLVKLPQMTTTSSPISDPTVEPQENSTTVEPEKTSENLQPCVYIAPLKALVRERIEDWNVKLGKKLGKRVLELTGDVTPDLMSLKKADLIVTTPEKWDGISRSWKQRNYVQQVALIIIDEIHLLGEERGPVLEVLVSRANYIASRTLAKTRLIGLSTALANAHDLAAWLRVPQSNSARGLFNFRPSVRPVPLEVHIQGFPGRHYCPRMATMNRPIFNGLLLPIQPNSHELK</sequence>
<organism evidence="8 9">
    <name type="scientific">Cichlidogyrus casuarinus</name>
    <dbReference type="NCBI Taxonomy" id="1844966"/>
    <lineage>
        <taxon>Eukaryota</taxon>
        <taxon>Metazoa</taxon>
        <taxon>Spiralia</taxon>
        <taxon>Lophotrochozoa</taxon>
        <taxon>Platyhelminthes</taxon>
        <taxon>Monogenea</taxon>
        <taxon>Monopisthocotylea</taxon>
        <taxon>Dactylogyridea</taxon>
        <taxon>Ancyrocephalidae</taxon>
        <taxon>Cichlidogyrus</taxon>
    </lineage>
</organism>
<comment type="caution">
    <text evidence="8">The sequence shown here is derived from an EMBL/GenBank/DDBJ whole genome shotgun (WGS) entry which is preliminary data.</text>
</comment>
<keyword evidence="6" id="KW-0812">Transmembrane</keyword>
<evidence type="ECO:0000256" key="4">
    <source>
        <dbReference type="ARBA" id="ARBA00022840"/>
    </source>
</evidence>
<dbReference type="PANTHER" id="PTHR47961:SF4">
    <property type="entry name" value="ACTIVATING SIGNAL COINTEGRATOR 1 COMPLEX SUBUNIT 3"/>
    <property type="match status" value="1"/>
</dbReference>
<keyword evidence="6" id="KW-0472">Membrane</keyword>
<evidence type="ECO:0000256" key="6">
    <source>
        <dbReference type="SAM" id="Phobius"/>
    </source>
</evidence>
<evidence type="ECO:0000313" key="8">
    <source>
        <dbReference type="EMBL" id="KAL3309273.1"/>
    </source>
</evidence>
<evidence type="ECO:0000256" key="5">
    <source>
        <dbReference type="SAM" id="MobiDB-lite"/>
    </source>
</evidence>
<gene>
    <name evidence="8" type="primary">ASCC3_3</name>
    <name evidence="8" type="ORF">Ciccas_012181</name>
</gene>
<dbReference type="EMBL" id="JBJKFK010004105">
    <property type="protein sequence ID" value="KAL3309273.1"/>
    <property type="molecule type" value="Genomic_DNA"/>
</dbReference>
<dbReference type="SUPFAM" id="SSF52540">
    <property type="entry name" value="P-loop containing nucleoside triphosphate hydrolases"/>
    <property type="match status" value="1"/>
</dbReference>
<dbReference type="AlphaFoldDB" id="A0ABD2PQI2"/>
<feature type="compositionally biased region" description="Polar residues" evidence="5">
    <location>
        <begin position="90"/>
        <end position="109"/>
    </location>
</feature>
<dbReference type="Proteomes" id="UP001626550">
    <property type="component" value="Unassembled WGS sequence"/>
</dbReference>
<keyword evidence="4" id="KW-0067">ATP-binding</keyword>
<dbReference type="InterPro" id="IPR050474">
    <property type="entry name" value="Hel308_SKI2-like"/>
</dbReference>
<dbReference type="InterPro" id="IPR027417">
    <property type="entry name" value="P-loop_NTPase"/>
</dbReference>
<keyword evidence="1" id="KW-0547">Nucleotide-binding</keyword>
<dbReference type="PROSITE" id="PS51192">
    <property type="entry name" value="HELICASE_ATP_BIND_1"/>
    <property type="match status" value="1"/>
</dbReference>
<feature type="transmembrane region" description="Helical" evidence="6">
    <location>
        <begin position="12"/>
        <end position="32"/>
    </location>
</feature>
<dbReference type="GO" id="GO:0004386">
    <property type="term" value="F:helicase activity"/>
    <property type="evidence" value="ECO:0007669"/>
    <property type="project" value="UniProtKB-KW"/>
</dbReference>
<dbReference type="Pfam" id="PF00270">
    <property type="entry name" value="DEAD"/>
    <property type="match status" value="1"/>
</dbReference>
<keyword evidence="9" id="KW-1185">Reference proteome</keyword>
<dbReference type="GO" id="GO:0016787">
    <property type="term" value="F:hydrolase activity"/>
    <property type="evidence" value="ECO:0007669"/>
    <property type="project" value="UniProtKB-KW"/>
</dbReference>
<dbReference type="InterPro" id="IPR014001">
    <property type="entry name" value="Helicase_ATP-bd"/>
</dbReference>
<keyword evidence="2" id="KW-0378">Hydrolase</keyword>
<evidence type="ECO:0000313" key="9">
    <source>
        <dbReference type="Proteomes" id="UP001626550"/>
    </source>
</evidence>
<protein>
    <submittedName>
        <fullName evidence="8">Activating signal cointegrator 1 complex subunit</fullName>
    </submittedName>
</protein>
<evidence type="ECO:0000259" key="7">
    <source>
        <dbReference type="PROSITE" id="PS51192"/>
    </source>
</evidence>
<evidence type="ECO:0000256" key="3">
    <source>
        <dbReference type="ARBA" id="ARBA00022806"/>
    </source>
</evidence>
<evidence type="ECO:0000256" key="1">
    <source>
        <dbReference type="ARBA" id="ARBA00022741"/>
    </source>
</evidence>
<accession>A0ABD2PQI2</accession>
<feature type="domain" description="Helicase ATP-binding" evidence="7">
    <location>
        <begin position="119"/>
        <end position="257"/>
    </location>
</feature>
<name>A0ABD2PQI2_9PLAT</name>
<dbReference type="PANTHER" id="PTHR47961">
    <property type="entry name" value="DNA POLYMERASE THETA, PUTATIVE (AFU_ORTHOLOGUE AFUA_1G05260)-RELATED"/>
    <property type="match status" value="1"/>
</dbReference>
<dbReference type="Gene3D" id="3.40.50.300">
    <property type="entry name" value="P-loop containing nucleotide triphosphate hydrolases"/>
    <property type="match status" value="2"/>
</dbReference>
<proteinExistence type="predicted"/>
<keyword evidence="6" id="KW-1133">Transmembrane helix</keyword>
<feature type="region of interest" description="Disordered" evidence="5">
    <location>
        <begin position="90"/>
        <end position="113"/>
    </location>
</feature>
<dbReference type="GO" id="GO:0005524">
    <property type="term" value="F:ATP binding"/>
    <property type="evidence" value="ECO:0007669"/>
    <property type="project" value="UniProtKB-KW"/>
</dbReference>